<reference evidence="1 2" key="1">
    <citation type="journal article" date="2024" name="Plant Biotechnol. J.">
        <title>Genome and CRISPR/Cas9 system of a widespread forest tree (Populus alba) in the world.</title>
        <authorList>
            <person name="Liu Y.J."/>
            <person name="Jiang P.F."/>
            <person name="Han X.M."/>
            <person name="Li X.Y."/>
            <person name="Wang H.M."/>
            <person name="Wang Y.J."/>
            <person name="Wang X.X."/>
            <person name="Zeng Q.Y."/>
        </authorList>
    </citation>
    <scope>NUCLEOTIDE SEQUENCE [LARGE SCALE GENOMIC DNA]</scope>
    <source>
        <strain evidence="2">cv. PAL-ZL1</strain>
    </source>
</reference>
<organism evidence="1 2">
    <name type="scientific">Populus alba</name>
    <name type="common">White poplar</name>
    <dbReference type="NCBI Taxonomy" id="43335"/>
    <lineage>
        <taxon>Eukaryota</taxon>
        <taxon>Viridiplantae</taxon>
        <taxon>Streptophyta</taxon>
        <taxon>Embryophyta</taxon>
        <taxon>Tracheophyta</taxon>
        <taxon>Spermatophyta</taxon>
        <taxon>Magnoliopsida</taxon>
        <taxon>eudicotyledons</taxon>
        <taxon>Gunneridae</taxon>
        <taxon>Pentapetalae</taxon>
        <taxon>rosids</taxon>
        <taxon>fabids</taxon>
        <taxon>Malpighiales</taxon>
        <taxon>Salicaceae</taxon>
        <taxon>Saliceae</taxon>
        <taxon>Populus</taxon>
    </lineage>
</organism>
<protein>
    <submittedName>
        <fullName evidence="1">Uncharacterized protein</fullName>
    </submittedName>
</protein>
<sequence>MTEETFPLHLPASPLPKITTFATDLLRKGAGARNLMLHLNAENEAFKTVKWYGKPYGKIADDPWSRCPHGLV</sequence>
<evidence type="ECO:0000313" key="2">
    <source>
        <dbReference type="Proteomes" id="UP000309997"/>
    </source>
</evidence>
<comment type="caution">
    <text evidence="1">The sequence shown here is derived from an EMBL/GenBank/DDBJ whole genome shotgun (WGS) entry which is preliminary data.</text>
</comment>
<dbReference type="Proteomes" id="UP000309997">
    <property type="component" value="Unassembled WGS sequence"/>
</dbReference>
<proteinExistence type="predicted"/>
<gene>
    <name evidence="1" type="ORF">D5086_017794</name>
</gene>
<keyword evidence="2" id="KW-1185">Reference proteome</keyword>
<name>A0ACC4BN22_POPAL</name>
<evidence type="ECO:0000313" key="1">
    <source>
        <dbReference type="EMBL" id="KAL3579959.1"/>
    </source>
</evidence>
<dbReference type="EMBL" id="RCHU02000009">
    <property type="protein sequence ID" value="KAL3579959.1"/>
    <property type="molecule type" value="Genomic_DNA"/>
</dbReference>
<accession>A0ACC4BN22</accession>